<reference evidence="2 3" key="1">
    <citation type="submission" date="2018-05" db="EMBL/GenBank/DDBJ databases">
        <title>A metagenomic window into the 2 km-deep terrestrial subsurface aquifer revealed taxonomically and functionally diverse microbial community comprising novel uncultured bacterial lineages.</title>
        <authorList>
            <person name="Kadnikov V.V."/>
            <person name="Mardanov A.V."/>
            <person name="Beletsky A.V."/>
            <person name="Banks D."/>
            <person name="Pimenov N.V."/>
            <person name="Frank Y.A."/>
            <person name="Karnachuk O.V."/>
            <person name="Ravin N.V."/>
        </authorList>
    </citation>
    <scope>NUCLEOTIDE SEQUENCE [LARGE SCALE GENOMIC DNA]</scope>
    <source>
        <strain evidence="2">BY</strain>
    </source>
</reference>
<name>A0A2Z4Y5D6_SUMC1</name>
<proteinExistence type="predicted"/>
<keyword evidence="1" id="KW-0812">Transmembrane</keyword>
<dbReference type="EMBL" id="CP030759">
    <property type="protein sequence ID" value="AXA36370.1"/>
    <property type="molecule type" value="Genomic_DNA"/>
</dbReference>
<sequence length="335" mass="38026">MIDPVVERQYADTKQLLALWQQFYEFFEMARKGEGLTPDKEDQFLELKSQIAMVHDSFMDALTRDQNVGQNILDIVTRSVSLKHLNRLSVADQKKMELEWHESYLLLTDTVAELEEKRAQLATMSEAQYRAQKAAGVATQRITKILTSTYLKVAIVVIGVLFGTVGVQVLGIWDWDRLGDYPAFHTPYRVGKKIYRTFNPDSPWRNIAVSDGDRAPTGSTRWPAKPEIQPGSKEQIVGQIPVREVKDILSKATEYRLEQFRKGMEGVVEIHTFLLPSATDARQAVQKWEDFLKSPAAKNYAGKWVMIPNVNVVTLIKGENDGLVNHMRAQVYGGL</sequence>
<evidence type="ECO:0000256" key="1">
    <source>
        <dbReference type="SAM" id="Phobius"/>
    </source>
</evidence>
<evidence type="ECO:0000313" key="2">
    <source>
        <dbReference type="EMBL" id="AXA36370.1"/>
    </source>
</evidence>
<organism evidence="2 3">
    <name type="scientific">Sumerlaea chitinivorans</name>
    <dbReference type="NCBI Taxonomy" id="2250252"/>
    <lineage>
        <taxon>Bacteria</taxon>
        <taxon>Candidatus Sumerlaeota</taxon>
        <taxon>Candidatus Sumerlaeia</taxon>
        <taxon>Candidatus Sumerlaeales</taxon>
        <taxon>Candidatus Sumerlaeaceae</taxon>
        <taxon>Candidatus Sumerlaea</taxon>
    </lineage>
</organism>
<accession>A0A2Z4Y5D6</accession>
<keyword evidence="1" id="KW-0472">Membrane</keyword>
<protein>
    <submittedName>
        <fullName evidence="2">Uncharacterized protein</fullName>
    </submittedName>
</protein>
<evidence type="ECO:0000313" key="3">
    <source>
        <dbReference type="Proteomes" id="UP000262583"/>
    </source>
</evidence>
<feature type="transmembrane region" description="Helical" evidence="1">
    <location>
        <begin position="150"/>
        <end position="173"/>
    </location>
</feature>
<dbReference type="KEGG" id="schv:BRCON_1593"/>
<dbReference type="Proteomes" id="UP000262583">
    <property type="component" value="Chromosome"/>
</dbReference>
<dbReference type="AlphaFoldDB" id="A0A2Z4Y5D6"/>
<gene>
    <name evidence="2" type="ORF">BRCON_1593</name>
</gene>
<keyword evidence="1" id="KW-1133">Transmembrane helix</keyword>